<accession>A0A1G7RBX0</accession>
<feature type="chain" id="PRO_5011580291" evidence="1">
    <location>
        <begin position="26"/>
        <end position="586"/>
    </location>
</feature>
<organism evidence="3 4">
    <name type="scientific">Pedobacter terrae</name>
    <dbReference type="NCBI Taxonomy" id="405671"/>
    <lineage>
        <taxon>Bacteria</taxon>
        <taxon>Pseudomonadati</taxon>
        <taxon>Bacteroidota</taxon>
        <taxon>Sphingobacteriia</taxon>
        <taxon>Sphingobacteriales</taxon>
        <taxon>Sphingobacteriaceae</taxon>
        <taxon>Pedobacter</taxon>
    </lineage>
</organism>
<evidence type="ECO:0000259" key="2">
    <source>
        <dbReference type="Pfam" id="PF00246"/>
    </source>
</evidence>
<keyword evidence="3" id="KW-0645">Protease</keyword>
<dbReference type="EMBL" id="FNCH01000003">
    <property type="protein sequence ID" value="SDG07510.1"/>
    <property type="molecule type" value="Genomic_DNA"/>
</dbReference>
<dbReference type="Proteomes" id="UP000199643">
    <property type="component" value="Unassembled WGS sequence"/>
</dbReference>
<evidence type="ECO:0000313" key="4">
    <source>
        <dbReference type="Proteomes" id="UP000199643"/>
    </source>
</evidence>
<reference evidence="4" key="1">
    <citation type="submission" date="2016-10" db="EMBL/GenBank/DDBJ databases">
        <authorList>
            <person name="Varghese N."/>
            <person name="Submissions S."/>
        </authorList>
    </citation>
    <scope>NUCLEOTIDE SEQUENCE [LARGE SCALE GENOMIC DNA]</scope>
    <source>
        <strain evidence="4">DSM 17933</strain>
    </source>
</reference>
<keyword evidence="3" id="KW-0378">Hydrolase</keyword>
<dbReference type="GO" id="GO:0008270">
    <property type="term" value="F:zinc ion binding"/>
    <property type="evidence" value="ECO:0007669"/>
    <property type="project" value="InterPro"/>
</dbReference>
<dbReference type="Gene3D" id="3.40.630.10">
    <property type="entry name" value="Zn peptidases"/>
    <property type="match status" value="1"/>
</dbReference>
<gene>
    <name evidence="3" type="ORF">SAMN05421827_103144</name>
</gene>
<evidence type="ECO:0000313" key="3">
    <source>
        <dbReference type="EMBL" id="SDG07510.1"/>
    </source>
</evidence>
<proteinExistence type="predicted"/>
<dbReference type="AlphaFoldDB" id="A0A1G7RBX0"/>
<name>A0A1G7RBX0_9SPHI</name>
<dbReference type="CDD" id="cd06241">
    <property type="entry name" value="M14-like"/>
    <property type="match status" value="1"/>
</dbReference>
<dbReference type="STRING" id="405671.SAMN05421827_103144"/>
<sequence length="586" mass="66861">MFLSFRGMRKLFVLCLLLIRLKAIAQETPFELSGKTATTTYTQATSYYKNLAKTYPEAKLLAYGNTDFGKPLHLLVLSHDRVFDPVQIRKQNKRILLINNGIHPGEPEGIDASMMLARDLLKAGKLPKDVVICIIPLYNIDGSFNRSGTSRANQNGPVAYGFRGNSKNLDLNRDFIKTDSKNSAAFQLIFNIWQPEIFVDTHTSNGADYQYVMTLIPTQKDKLNPILSDYLTKTLVPDLYAGMEKLGYPMVPYVNSIGETPETGITGFIESPRYSTGYTTLHNTIGFMPETHMLKSYDLRVDATYKLLKTYIEVVERDAKMIGANKRKADEAVVTQKEFPLAWKLNKNEVNDITFKGFEAGQKTSAVSGADRLYYDRKKPYTKTIKEWNKYEPLLSVQKPVAYIIPKAWDRIISLLKLNQVKLSELKSDQKIAVDSYYIGDFKTVTRPYEGHYLHSGVAVNTVPQKLQYYAGDYVVYVNQPCNRYIVETLEPQATDSYFNWNFFDSILDMKEHYSAYVFEDTAAELLKNNPDLKSKLEAKKLADPEFAKNGAAQLDFVYKNSDYYEKTHNRYPVARLVTDVKLDLK</sequence>
<evidence type="ECO:0000256" key="1">
    <source>
        <dbReference type="SAM" id="SignalP"/>
    </source>
</evidence>
<feature type="domain" description="Peptidase M14" evidence="2">
    <location>
        <begin position="46"/>
        <end position="178"/>
    </location>
</feature>
<dbReference type="InterPro" id="IPR000834">
    <property type="entry name" value="Peptidase_M14"/>
</dbReference>
<keyword evidence="4" id="KW-1185">Reference proteome</keyword>
<dbReference type="Pfam" id="PF00246">
    <property type="entry name" value="Peptidase_M14"/>
    <property type="match status" value="1"/>
</dbReference>
<feature type="signal peptide" evidence="1">
    <location>
        <begin position="1"/>
        <end position="25"/>
    </location>
</feature>
<dbReference type="GO" id="GO:0006508">
    <property type="term" value="P:proteolysis"/>
    <property type="evidence" value="ECO:0007669"/>
    <property type="project" value="InterPro"/>
</dbReference>
<dbReference type="GO" id="GO:0004181">
    <property type="term" value="F:metallocarboxypeptidase activity"/>
    <property type="evidence" value="ECO:0007669"/>
    <property type="project" value="InterPro"/>
</dbReference>
<keyword evidence="1" id="KW-0732">Signal</keyword>
<dbReference type="SUPFAM" id="SSF53187">
    <property type="entry name" value="Zn-dependent exopeptidases"/>
    <property type="match status" value="1"/>
</dbReference>
<protein>
    <submittedName>
        <fullName evidence="3">Zinc carboxypeptidase</fullName>
    </submittedName>
</protein>
<keyword evidence="3" id="KW-0121">Carboxypeptidase</keyword>